<accession>A0A9W9U210</accession>
<dbReference type="Pfam" id="PF11951">
    <property type="entry name" value="Fungal_trans_2"/>
    <property type="match status" value="1"/>
</dbReference>
<evidence type="ECO:0000313" key="5">
    <source>
        <dbReference type="Proteomes" id="UP001147746"/>
    </source>
</evidence>
<reference evidence="4" key="2">
    <citation type="journal article" date="2023" name="IMA Fungus">
        <title>Comparative genomic study of the Penicillium genus elucidates a diverse pangenome and 15 lateral gene transfer events.</title>
        <authorList>
            <person name="Petersen C."/>
            <person name="Sorensen T."/>
            <person name="Nielsen M.R."/>
            <person name="Sondergaard T.E."/>
            <person name="Sorensen J.L."/>
            <person name="Fitzpatrick D.A."/>
            <person name="Frisvad J.C."/>
            <person name="Nielsen K.L."/>
        </authorList>
    </citation>
    <scope>NUCLEOTIDE SEQUENCE</scope>
    <source>
        <strain evidence="4">IBT 21472</strain>
    </source>
</reference>
<organism evidence="4 5">
    <name type="scientific">Penicillium atrosanguineum</name>
    <dbReference type="NCBI Taxonomy" id="1132637"/>
    <lineage>
        <taxon>Eukaryota</taxon>
        <taxon>Fungi</taxon>
        <taxon>Dikarya</taxon>
        <taxon>Ascomycota</taxon>
        <taxon>Pezizomycotina</taxon>
        <taxon>Eurotiomycetes</taxon>
        <taxon>Eurotiomycetidae</taxon>
        <taxon>Eurotiales</taxon>
        <taxon>Aspergillaceae</taxon>
        <taxon>Penicillium</taxon>
    </lineage>
</organism>
<evidence type="ECO:0000256" key="1">
    <source>
        <dbReference type="ARBA" id="ARBA00004123"/>
    </source>
</evidence>
<gene>
    <name evidence="4" type="ORF">N7476_008400</name>
</gene>
<feature type="region of interest" description="Disordered" evidence="3">
    <location>
        <begin position="1"/>
        <end position="25"/>
    </location>
</feature>
<dbReference type="AlphaFoldDB" id="A0A9W9U210"/>
<comment type="subcellular location">
    <subcellularLocation>
        <location evidence="1">Nucleus</location>
    </subcellularLocation>
</comment>
<dbReference type="InterPro" id="IPR021858">
    <property type="entry name" value="Fun_TF"/>
</dbReference>
<name>A0A9W9U210_9EURO</name>
<comment type="caution">
    <text evidence="4">The sequence shown here is derived from an EMBL/GenBank/DDBJ whole genome shotgun (WGS) entry which is preliminary data.</text>
</comment>
<proteinExistence type="predicted"/>
<reference evidence="4" key="1">
    <citation type="submission" date="2022-12" db="EMBL/GenBank/DDBJ databases">
        <authorList>
            <person name="Petersen C."/>
        </authorList>
    </citation>
    <scope>NUCLEOTIDE SEQUENCE</scope>
    <source>
        <strain evidence="4">IBT 21472</strain>
    </source>
</reference>
<evidence type="ECO:0000256" key="3">
    <source>
        <dbReference type="SAM" id="MobiDB-lite"/>
    </source>
</evidence>
<dbReference type="EMBL" id="JAPZBO010000008">
    <property type="protein sequence ID" value="KAJ5307744.1"/>
    <property type="molecule type" value="Genomic_DNA"/>
</dbReference>
<evidence type="ECO:0000313" key="4">
    <source>
        <dbReference type="EMBL" id="KAJ5307744.1"/>
    </source>
</evidence>
<dbReference type="PANTHER" id="PTHR37534">
    <property type="entry name" value="TRANSCRIPTIONAL ACTIVATOR PROTEIN UGA3"/>
    <property type="match status" value="1"/>
</dbReference>
<protein>
    <recommendedName>
        <fullName evidence="6">Arginine metabolism regulation protein II</fullName>
    </recommendedName>
</protein>
<evidence type="ECO:0008006" key="6">
    <source>
        <dbReference type="Google" id="ProtNLM"/>
    </source>
</evidence>
<evidence type="ECO:0000256" key="2">
    <source>
        <dbReference type="ARBA" id="ARBA00023242"/>
    </source>
</evidence>
<dbReference type="PANTHER" id="PTHR37534:SF46">
    <property type="entry name" value="ZN(II)2CYS6 TRANSCRIPTION FACTOR (EUROFUNG)"/>
    <property type="match status" value="1"/>
</dbReference>
<dbReference type="GO" id="GO:0005634">
    <property type="term" value="C:nucleus"/>
    <property type="evidence" value="ECO:0007669"/>
    <property type="project" value="UniProtKB-SubCell"/>
</dbReference>
<dbReference type="Proteomes" id="UP001147746">
    <property type="component" value="Unassembled WGS sequence"/>
</dbReference>
<sequence>MRPRDSAQRNRAIPPDPAISENGLQQDIRPAGCRLTFIDSQHDVRWLSAENAAKHRHAIFTDAERQSMSNEVISSVPYHDTSKALLDLERFESASNATAPFSLFHGPFGILKLSRVSEPEAPDTEFNGLLSSPEKWSMKLDDLIRQEDTEFDLISNLLDFPNDRGNEEPEVWDMIPGAFDTDTYAPDPWNGLSPHLFSESTEAWTILSHYKDRIVPLISPLGHGQEAPWLNLVMPCAVNTLGDITMSGATTHARLALLNALLSTSAFHLGSHSNMCIEHWITTGNTYLKRAQSHVLRCMEEARNSTMKRSKYKEILMAILSLSTAYMVKGDSENRLFCLLQAEKFICINGFKQSTLSPKRRALHHCYAYMRIMAETTSIAENLSANISEAAIFAGEVPTYTDFRICPNITFSDSIMAMEKDPCVAQRDLHLAIPGRWSLTLFPKMYGVAESFLMLLSQVIRLANERDRSLENADEQMLNLKDFWVRAKALEKGIHHLLASCTSRNFSTYEGCSFQMGGARAQAMYNALLIFFHRRIYDLDAALLQQEVNSVQDSLVQIQQDGTGQSEGNTATLIWPAFIAACEAVSAESQLFFSSWFESCLTMTGLVNASLAKQVFETIWTKRREAGRYGERCSWPDVLRAKRIRLMCT</sequence>
<keyword evidence="2" id="KW-0539">Nucleus</keyword>
<keyword evidence="5" id="KW-1185">Reference proteome</keyword>